<evidence type="ECO:0000313" key="2">
    <source>
        <dbReference type="EMBL" id="NCJ07611.1"/>
    </source>
</evidence>
<keyword evidence="2" id="KW-0489">Methyltransferase</keyword>
<evidence type="ECO:0000256" key="1">
    <source>
        <dbReference type="SAM" id="MobiDB-lite"/>
    </source>
</evidence>
<dbReference type="RefSeq" id="WP_161826085.1">
    <property type="nucleotide sequence ID" value="NZ_WVIC01000029.1"/>
</dbReference>
<name>A0A8K2A850_9CYAN</name>
<keyword evidence="3" id="KW-1185">Reference proteome</keyword>
<organism evidence="2 3">
    <name type="scientific">Petrachloros mirabilis ULC683</name>
    <dbReference type="NCBI Taxonomy" id="2781853"/>
    <lineage>
        <taxon>Bacteria</taxon>
        <taxon>Bacillati</taxon>
        <taxon>Cyanobacteriota</taxon>
        <taxon>Cyanophyceae</taxon>
        <taxon>Synechococcales</taxon>
        <taxon>Petrachlorosaceae</taxon>
        <taxon>Petrachloros</taxon>
        <taxon>Petrachloros mirabilis</taxon>
    </lineage>
</organism>
<dbReference type="GO" id="GO:0008168">
    <property type="term" value="F:methyltransferase activity"/>
    <property type="evidence" value="ECO:0007669"/>
    <property type="project" value="UniProtKB-KW"/>
</dbReference>
<sequence length="294" mass="33253">MAVIQSNIYSQSQQTTRQMRTLQENKNSDVAPPPYTPKILLTSIRSTLGQRVNQWLGKLGLKLVQSNPYEDYRDYIPLQKTIDDAKSQGLPLGDYIDIAFNVPGSTQLTIDKMRAIGVFDLPISQVCEIGPGTGRYLEKVMQIIQVKHYEIYETSEEWKNWLIQQYPVTPQVTDGCSLRQTPDHCIDLMHTHKVLAGQPSLTICSYLAEMARVTKPSGKIVFDIVTENCMDDATLAAWWSEAGSYQHYPCLFPRQFAIDFLAGRDCKFDGSFIIPMKPGNTEYLVFTKKSGKPV</sequence>
<comment type="caution">
    <text evidence="2">The sequence shown here is derived from an EMBL/GenBank/DDBJ whole genome shotgun (WGS) entry which is preliminary data.</text>
</comment>
<dbReference type="InterPro" id="IPR029063">
    <property type="entry name" value="SAM-dependent_MTases_sf"/>
</dbReference>
<proteinExistence type="predicted"/>
<feature type="compositionally biased region" description="Low complexity" evidence="1">
    <location>
        <begin position="10"/>
        <end position="22"/>
    </location>
</feature>
<reference evidence="2" key="1">
    <citation type="submission" date="2019-12" db="EMBL/GenBank/DDBJ databases">
        <title>High-Quality draft genome sequences of three cyanobacteria isolated from the limestone walls of the Old Cathedral of Coimbra.</title>
        <authorList>
            <person name="Tiago I."/>
            <person name="Soares F."/>
            <person name="Portugal A."/>
        </authorList>
    </citation>
    <scope>NUCLEOTIDE SEQUENCE [LARGE SCALE GENOMIC DNA]</scope>
    <source>
        <strain evidence="2">C</strain>
    </source>
</reference>
<dbReference type="Proteomes" id="UP000607397">
    <property type="component" value="Unassembled WGS sequence"/>
</dbReference>
<feature type="region of interest" description="Disordered" evidence="1">
    <location>
        <begin position="1"/>
        <end position="32"/>
    </location>
</feature>
<evidence type="ECO:0000313" key="3">
    <source>
        <dbReference type="Proteomes" id="UP000607397"/>
    </source>
</evidence>
<keyword evidence="2" id="KW-0808">Transferase</keyword>
<accession>A0A8K2A850</accession>
<dbReference type="EMBL" id="WVIC01000029">
    <property type="protein sequence ID" value="NCJ07611.1"/>
    <property type="molecule type" value="Genomic_DNA"/>
</dbReference>
<dbReference type="Pfam" id="PF13489">
    <property type="entry name" value="Methyltransf_23"/>
    <property type="match status" value="1"/>
</dbReference>
<dbReference type="AlphaFoldDB" id="A0A8K2A850"/>
<dbReference type="GO" id="GO:0032259">
    <property type="term" value="P:methylation"/>
    <property type="evidence" value="ECO:0007669"/>
    <property type="project" value="UniProtKB-KW"/>
</dbReference>
<gene>
    <name evidence="2" type="ORF">GS597_14055</name>
</gene>
<dbReference type="SUPFAM" id="SSF53335">
    <property type="entry name" value="S-adenosyl-L-methionine-dependent methyltransferases"/>
    <property type="match status" value="1"/>
</dbReference>
<protein>
    <submittedName>
        <fullName evidence="2">Methyltransferase domain-containing protein</fullName>
    </submittedName>
</protein>
<dbReference type="Gene3D" id="3.40.50.150">
    <property type="entry name" value="Vaccinia Virus protein VP39"/>
    <property type="match status" value="1"/>
</dbReference>